<comment type="caution">
    <text evidence="3">The sequence shown here is derived from an EMBL/GenBank/DDBJ whole genome shotgun (WGS) entry which is preliminary data.</text>
</comment>
<sequence>MSVLLLLVDVQRAFCDPGGSMALQGRSIEDMHRAAANCGRLAAEARRREVPVVWTRMVYRPDYSDGGRLVNELRPNLKRIGALRAGTPDIEISPAAGLAPGDIVIDKTRYSSLIGTDLERMLRARGVERVIVGGVTTSMCVETTVRDLGQRDFETIVVRDACGDFAADRHEASLAALAFGFARIVDLAEGVAAMDMREKALAG</sequence>
<keyword evidence="4" id="KW-1185">Reference proteome</keyword>
<protein>
    <submittedName>
        <fullName evidence="3">Cysteine hydrolase</fullName>
    </submittedName>
</protein>
<dbReference type="AlphaFoldDB" id="A0A849I4X1"/>
<dbReference type="RefSeq" id="WP_171216901.1">
    <property type="nucleotide sequence ID" value="NZ_JABEPP010000001.1"/>
</dbReference>
<keyword evidence="1 3" id="KW-0378">Hydrolase</keyword>
<evidence type="ECO:0000256" key="1">
    <source>
        <dbReference type="ARBA" id="ARBA00022801"/>
    </source>
</evidence>
<dbReference type="EMBL" id="JABEPP010000001">
    <property type="protein sequence ID" value="NNM71439.1"/>
    <property type="molecule type" value="Genomic_DNA"/>
</dbReference>
<dbReference type="SUPFAM" id="SSF52499">
    <property type="entry name" value="Isochorismatase-like hydrolases"/>
    <property type="match status" value="1"/>
</dbReference>
<dbReference type="InterPro" id="IPR000868">
    <property type="entry name" value="Isochorismatase-like_dom"/>
</dbReference>
<dbReference type="Pfam" id="PF00857">
    <property type="entry name" value="Isochorismatase"/>
    <property type="match status" value="1"/>
</dbReference>
<dbReference type="Proteomes" id="UP000564885">
    <property type="component" value="Unassembled WGS sequence"/>
</dbReference>
<dbReference type="GO" id="GO:0016787">
    <property type="term" value="F:hydrolase activity"/>
    <property type="evidence" value="ECO:0007669"/>
    <property type="project" value="UniProtKB-KW"/>
</dbReference>
<evidence type="ECO:0000259" key="2">
    <source>
        <dbReference type="Pfam" id="PF00857"/>
    </source>
</evidence>
<gene>
    <name evidence="3" type="ORF">HJG44_03385</name>
</gene>
<feature type="domain" description="Isochorismatase-like" evidence="2">
    <location>
        <begin position="4"/>
        <end position="188"/>
    </location>
</feature>
<name>A0A849I4X1_9HYPH</name>
<organism evidence="3 4">
    <name type="scientific">Enterovirga aerilata</name>
    <dbReference type="NCBI Taxonomy" id="2730920"/>
    <lineage>
        <taxon>Bacteria</taxon>
        <taxon>Pseudomonadati</taxon>
        <taxon>Pseudomonadota</taxon>
        <taxon>Alphaproteobacteria</taxon>
        <taxon>Hyphomicrobiales</taxon>
        <taxon>Methylobacteriaceae</taxon>
        <taxon>Enterovirga</taxon>
    </lineage>
</organism>
<proteinExistence type="predicted"/>
<dbReference type="PANTHER" id="PTHR43540:SF1">
    <property type="entry name" value="ISOCHORISMATASE HYDROLASE"/>
    <property type="match status" value="1"/>
</dbReference>
<evidence type="ECO:0000313" key="4">
    <source>
        <dbReference type="Proteomes" id="UP000564885"/>
    </source>
</evidence>
<evidence type="ECO:0000313" key="3">
    <source>
        <dbReference type="EMBL" id="NNM71439.1"/>
    </source>
</evidence>
<dbReference type="PANTHER" id="PTHR43540">
    <property type="entry name" value="PEROXYUREIDOACRYLATE/UREIDOACRYLATE AMIDOHYDROLASE-RELATED"/>
    <property type="match status" value="1"/>
</dbReference>
<dbReference type="InterPro" id="IPR036380">
    <property type="entry name" value="Isochorismatase-like_sf"/>
</dbReference>
<dbReference type="Gene3D" id="3.40.50.850">
    <property type="entry name" value="Isochorismatase-like"/>
    <property type="match status" value="1"/>
</dbReference>
<dbReference type="CDD" id="cd00431">
    <property type="entry name" value="cysteine_hydrolases"/>
    <property type="match status" value="1"/>
</dbReference>
<reference evidence="3 4" key="1">
    <citation type="submission" date="2020-04" db="EMBL/GenBank/DDBJ databases">
        <title>Enterovirga sp. isolate from soil.</title>
        <authorList>
            <person name="Chea S."/>
            <person name="Kim D.-U."/>
        </authorList>
    </citation>
    <scope>NUCLEOTIDE SEQUENCE [LARGE SCALE GENOMIC DNA]</scope>
    <source>
        <strain evidence="3 4">DB1703</strain>
    </source>
</reference>
<dbReference type="InterPro" id="IPR050272">
    <property type="entry name" value="Isochorismatase-like_hydrls"/>
</dbReference>
<accession>A0A849I4X1</accession>